<dbReference type="PANTHER" id="PTHR22604:SF105">
    <property type="entry name" value="TRANS-1,2-DIHYDROBENZENE-1,2-DIOL DEHYDROGENASE"/>
    <property type="match status" value="1"/>
</dbReference>
<dbReference type="InterPro" id="IPR050984">
    <property type="entry name" value="Gfo/Idh/MocA_domain"/>
</dbReference>
<evidence type="ECO:0000256" key="1">
    <source>
        <dbReference type="ARBA" id="ARBA00010928"/>
    </source>
</evidence>
<reference evidence="6 7" key="1">
    <citation type="submission" date="2017-11" db="EMBL/GenBank/DDBJ databases">
        <title>Genomic Encyclopedia of Archaeal and Bacterial Type Strains, Phase II (KMG-II): From Individual Species to Whole Genera.</title>
        <authorList>
            <person name="Goeker M."/>
        </authorList>
    </citation>
    <scope>NUCLEOTIDE SEQUENCE [LARGE SCALE GENOMIC DNA]</scope>
    <source>
        <strain evidence="6 7">DSM 11115</strain>
    </source>
</reference>
<dbReference type="Proteomes" id="UP000228535">
    <property type="component" value="Unassembled WGS sequence"/>
</dbReference>
<dbReference type="GO" id="GO:0000166">
    <property type="term" value="F:nucleotide binding"/>
    <property type="evidence" value="ECO:0007669"/>
    <property type="project" value="InterPro"/>
</dbReference>
<dbReference type="Gene3D" id="3.30.360.10">
    <property type="entry name" value="Dihydrodipicolinate Reductase, domain 2"/>
    <property type="match status" value="1"/>
</dbReference>
<dbReference type="SUPFAM" id="SSF55347">
    <property type="entry name" value="Glyceraldehyde-3-phosphate dehydrogenase-like, C-terminal domain"/>
    <property type="match status" value="1"/>
</dbReference>
<protein>
    <submittedName>
        <fullName evidence="6">Putative dehydrogenase</fullName>
    </submittedName>
</protein>
<comment type="caution">
    <text evidence="6">The sequence shown here is derived from an EMBL/GenBank/DDBJ whole genome shotgun (WGS) entry which is preliminary data.</text>
</comment>
<gene>
    <name evidence="6" type="ORF">CLV45_0275</name>
</gene>
<name>A0A2M9BLN3_9BACT</name>
<feature type="compositionally biased region" description="Basic and acidic residues" evidence="3">
    <location>
        <begin position="429"/>
        <end position="438"/>
    </location>
</feature>
<proteinExistence type="inferred from homology"/>
<dbReference type="PRINTS" id="PR01775">
    <property type="entry name" value="GLFROXRDTASE"/>
</dbReference>
<keyword evidence="7" id="KW-1185">Reference proteome</keyword>
<evidence type="ECO:0000313" key="7">
    <source>
        <dbReference type="Proteomes" id="UP000228535"/>
    </source>
</evidence>
<feature type="domain" description="Gfo/Idh/MocA-like oxidoreductase N-terminal" evidence="4">
    <location>
        <begin position="94"/>
        <end position="217"/>
    </location>
</feature>
<evidence type="ECO:0000259" key="5">
    <source>
        <dbReference type="Pfam" id="PF02894"/>
    </source>
</evidence>
<evidence type="ECO:0000259" key="4">
    <source>
        <dbReference type="Pfam" id="PF01408"/>
    </source>
</evidence>
<accession>A0A2M9BLN3</accession>
<dbReference type="Gene3D" id="3.40.50.720">
    <property type="entry name" value="NAD(P)-binding Rossmann-like Domain"/>
    <property type="match status" value="1"/>
</dbReference>
<organism evidence="6 7">
    <name type="scientific">Hymenobacter chitinivorans DSM 11115</name>
    <dbReference type="NCBI Taxonomy" id="1121954"/>
    <lineage>
        <taxon>Bacteria</taxon>
        <taxon>Pseudomonadati</taxon>
        <taxon>Bacteroidota</taxon>
        <taxon>Cytophagia</taxon>
        <taxon>Cytophagales</taxon>
        <taxon>Hymenobacteraceae</taxon>
        <taxon>Hymenobacter</taxon>
    </lineage>
</organism>
<dbReference type="Pfam" id="PF01408">
    <property type="entry name" value="GFO_IDH_MocA"/>
    <property type="match status" value="1"/>
</dbReference>
<evidence type="ECO:0000256" key="2">
    <source>
        <dbReference type="ARBA" id="ARBA00023002"/>
    </source>
</evidence>
<dbReference type="GO" id="GO:0016491">
    <property type="term" value="F:oxidoreductase activity"/>
    <property type="evidence" value="ECO:0007669"/>
    <property type="project" value="UniProtKB-KW"/>
</dbReference>
<keyword evidence="2" id="KW-0560">Oxidoreductase</keyword>
<dbReference type="SUPFAM" id="SSF51735">
    <property type="entry name" value="NAD(P)-binding Rossmann-fold domains"/>
    <property type="match status" value="1"/>
</dbReference>
<evidence type="ECO:0000313" key="6">
    <source>
        <dbReference type="EMBL" id="PJJ58864.1"/>
    </source>
</evidence>
<feature type="region of interest" description="Disordered" evidence="3">
    <location>
        <begin position="422"/>
        <end position="449"/>
    </location>
</feature>
<dbReference type="Pfam" id="PF02894">
    <property type="entry name" value="GFO_IDH_MocA_C"/>
    <property type="match status" value="1"/>
</dbReference>
<dbReference type="PANTHER" id="PTHR22604">
    <property type="entry name" value="OXIDOREDUCTASES"/>
    <property type="match status" value="1"/>
</dbReference>
<dbReference type="EMBL" id="PGFA01000001">
    <property type="protein sequence ID" value="PJJ58864.1"/>
    <property type="molecule type" value="Genomic_DNA"/>
</dbReference>
<feature type="domain" description="Gfo/Idh/MocA-like oxidoreductase C-terminal" evidence="5">
    <location>
        <begin position="230"/>
        <end position="429"/>
    </location>
</feature>
<evidence type="ECO:0000256" key="3">
    <source>
        <dbReference type="SAM" id="MobiDB-lite"/>
    </source>
</evidence>
<dbReference type="RefSeq" id="WP_100334614.1">
    <property type="nucleotide sequence ID" value="NZ_PGFA01000001.1"/>
</dbReference>
<dbReference type="InterPro" id="IPR036291">
    <property type="entry name" value="NAD(P)-bd_dom_sf"/>
</dbReference>
<dbReference type="InterPro" id="IPR004104">
    <property type="entry name" value="Gfo/Idh/MocA-like_OxRdtase_C"/>
</dbReference>
<dbReference type="InterPro" id="IPR008354">
    <property type="entry name" value="Glc-Fru_OxRdtase_bac"/>
</dbReference>
<dbReference type="InterPro" id="IPR006311">
    <property type="entry name" value="TAT_signal"/>
</dbReference>
<dbReference type="AlphaFoldDB" id="A0A2M9BLN3"/>
<dbReference type="InterPro" id="IPR000683">
    <property type="entry name" value="Gfo/Idh/MocA-like_OxRdtase_N"/>
</dbReference>
<comment type="similarity">
    <text evidence="1">Belongs to the Gfo/Idh/MocA family.</text>
</comment>
<dbReference type="PROSITE" id="PS51318">
    <property type="entry name" value="TAT"/>
    <property type="match status" value="1"/>
</dbReference>
<sequence length="449" mass="49236">MNNLQPQPTPALPPACDPSRRQFISQTGRGLLAVSVAGTLGVLPATSAAAAVDQATDLVLQQGPTDVKLPEINAKTEPKSGGVPNPQPVDQRVGYAVVGLGHLTLEELLPALSQCKKSKLVALVSGDADKLSKVARQYGISAQNCYSYQTYDTLKDNPAVDVIYIVLPNSMHAEYTIRGARAGKHILCEKPMANSAKECEQMIEACQKAGKKLMIAYRIQYEPMNRKVQELVRSNAFGKTKIIEATNTQNQGDPNQWRHKKALAGGGALPDIGLYCLNTVRFLLGEEPTEVAAHVYTTPNDPRFTEVEENMLFTLRFPSGVLANCVTGYGSYTSKRYRVQAETGWIQMDPAFSYHGLKLERAHAPEGTQQREQVGIAEKNQFALEMDHFSDCVRNNKTPYTPGEEGLQDQRIMEALYQSAKNGGKPVKLKHDPAKLDAFRGTLPTEHQS</sequence>
<dbReference type="OrthoDB" id="9795543at2"/>